<dbReference type="Gene3D" id="1.10.10.60">
    <property type="entry name" value="Homeodomain-like"/>
    <property type="match status" value="1"/>
</dbReference>
<dbReference type="EMBL" id="CP114014">
    <property type="protein sequence ID" value="XAY06797.1"/>
    <property type="molecule type" value="Genomic_DNA"/>
</dbReference>
<evidence type="ECO:0000259" key="4">
    <source>
        <dbReference type="Pfam" id="PF21313"/>
    </source>
</evidence>
<name>A0AAU7AYT5_9ACTN</name>
<dbReference type="InterPro" id="IPR049397">
    <property type="entry name" value="EthR_C"/>
</dbReference>
<dbReference type="AlphaFoldDB" id="A0AAU7AYT5"/>
<dbReference type="InterPro" id="IPR009057">
    <property type="entry name" value="Homeodomain-like_sf"/>
</dbReference>
<reference evidence="5" key="1">
    <citation type="submission" date="2022-12" db="EMBL/GenBank/DDBJ databases">
        <title>Paraconexibacter alkalitolerans sp. nov. and Baekduia alba sp. nov., isolated from soil and emended description of the genera Paraconexibacter (Chun et al., 2020) and Baekduia (An et al., 2020).</title>
        <authorList>
            <person name="Vieira S."/>
            <person name="Huber K.J."/>
            <person name="Geppert A."/>
            <person name="Wolf J."/>
            <person name="Neumann-Schaal M."/>
            <person name="Muesken M."/>
            <person name="Overmann J."/>
        </authorList>
    </citation>
    <scope>NUCLEOTIDE SEQUENCE</scope>
    <source>
        <strain evidence="5">AEG42_29</strain>
    </source>
</reference>
<evidence type="ECO:0000256" key="1">
    <source>
        <dbReference type="ARBA" id="ARBA00023015"/>
    </source>
</evidence>
<dbReference type="Pfam" id="PF21313">
    <property type="entry name" value="EthR_C"/>
    <property type="match status" value="1"/>
</dbReference>
<dbReference type="RefSeq" id="WP_354698014.1">
    <property type="nucleotide sequence ID" value="NZ_CP114014.1"/>
</dbReference>
<dbReference type="SUPFAM" id="SSF48498">
    <property type="entry name" value="Tetracyclin repressor-like, C-terminal domain"/>
    <property type="match status" value="1"/>
</dbReference>
<dbReference type="KEGG" id="parq:DSM112329_03675"/>
<keyword evidence="1" id="KW-0805">Transcription regulation</keyword>
<accession>A0AAU7AYT5</accession>
<keyword evidence="3" id="KW-0804">Transcription</keyword>
<dbReference type="GO" id="GO:0003700">
    <property type="term" value="F:DNA-binding transcription factor activity"/>
    <property type="evidence" value="ECO:0007669"/>
    <property type="project" value="TreeGrafter"/>
</dbReference>
<evidence type="ECO:0000313" key="5">
    <source>
        <dbReference type="EMBL" id="XAY06797.1"/>
    </source>
</evidence>
<dbReference type="GO" id="GO:0000976">
    <property type="term" value="F:transcription cis-regulatory region binding"/>
    <property type="evidence" value="ECO:0007669"/>
    <property type="project" value="TreeGrafter"/>
</dbReference>
<organism evidence="5">
    <name type="scientific">Paraconexibacter sp. AEG42_29</name>
    <dbReference type="NCBI Taxonomy" id="2997339"/>
    <lineage>
        <taxon>Bacteria</taxon>
        <taxon>Bacillati</taxon>
        <taxon>Actinomycetota</taxon>
        <taxon>Thermoleophilia</taxon>
        <taxon>Solirubrobacterales</taxon>
        <taxon>Paraconexibacteraceae</taxon>
        <taxon>Paraconexibacter</taxon>
    </lineage>
</organism>
<dbReference type="Gene3D" id="1.10.357.10">
    <property type="entry name" value="Tetracycline Repressor, domain 2"/>
    <property type="match status" value="1"/>
</dbReference>
<dbReference type="InterPro" id="IPR050109">
    <property type="entry name" value="HTH-type_TetR-like_transc_reg"/>
</dbReference>
<dbReference type="PANTHER" id="PTHR30055:SF234">
    <property type="entry name" value="HTH-TYPE TRANSCRIPTIONAL REGULATOR BETI"/>
    <property type="match status" value="1"/>
</dbReference>
<feature type="domain" description="HTH-type transcriptional regulator EthR C-terminal" evidence="4">
    <location>
        <begin position="98"/>
        <end position="205"/>
    </location>
</feature>
<dbReference type="PANTHER" id="PTHR30055">
    <property type="entry name" value="HTH-TYPE TRANSCRIPTIONAL REGULATOR RUTR"/>
    <property type="match status" value="1"/>
</dbReference>
<evidence type="ECO:0000256" key="3">
    <source>
        <dbReference type="ARBA" id="ARBA00023163"/>
    </source>
</evidence>
<keyword evidence="2" id="KW-0238">DNA-binding</keyword>
<gene>
    <name evidence="5" type="ORF">DSM112329_03675</name>
</gene>
<sequence>MPSVTRKTGADRGARREEAQARLLAVVERLLGTGESYTEITIDRLITEAEVPRSTFYLFFADKAHLLTSLTGELTVEYLDACQDWWHLAPGAGRDDLRAALRKMYDAYYPHRLLMQAVIETASYDTNVGAAYAESFDLHVREITEHIRRGQAEGNVHGHLDPERMALWLTCMIERGLYQFAAAAEPGERDGYLESSTDIVWNVLYAGAR</sequence>
<evidence type="ECO:0000256" key="2">
    <source>
        <dbReference type="ARBA" id="ARBA00023125"/>
    </source>
</evidence>
<dbReference type="SUPFAM" id="SSF46689">
    <property type="entry name" value="Homeodomain-like"/>
    <property type="match status" value="1"/>
</dbReference>
<proteinExistence type="predicted"/>
<dbReference type="InterPro" id="IPR036271">
    <property type="entry name" value="Tet_transcr_reg_TetR-rel_C_sf"/>
</dbReference>
<protein>
    <recommendedName>
        <fullName evidence="4">HTH-type transcriptional regulator EthR C-terminal domain-containing protein</fullName>
    </recommendedName>
</protein>